<name>A0A2H4YC84_LANPU</name>
<evidence type="ECO:0000256" key="4">
    <source>
        <dbReference type="ARBA" id="ARBA00022692"/>
    </source>
</evidence>
<comment type="similarity">
    <text evidence="2 16">Belongs to the complex I subunit 4 family.</text>
</comment>
<reference evidence="18" key="1">
    <citation type="journal article" date="2018" name="PeerJ">
        <title>Phylogenic study of Lemnoideae (duckweeds) through complete chloroplast genomes for eight accessions.</title>
        <authorList>
            <person name="Ding Y."/>
        </authorList>
    </citation>
    <scope>NUCLEOTIDE SEQUENCE</scope>
    <source>
        <strain evidence="18">ZH0202</strain>
    </source>
</reference>
<feature type="domain" description="NADH:quinone oxidoreductase/Mrp antiporter transmembrane" evidence="17">
    <location>
        <begin position="122"/>
        <end position="412"/>
    </location>
</feature>
<dbReference type="PANTHER" id="PTHR43507">
    <property type="entry name" value="NADH-UBIQUINONE OXIDOREDUCTASE CHAIN 4"/>
    <property type="match status" value="1"/>
</dbReference>
<evidence type="ECO:0000256" key="15">
    <source>
        <dbReference type="ARBA" id="ARBA00048026"/>
    </source>
</evidence>
<evidence type="ECO:0000259" key="17">
    <source>
        <dbReference type="Pfam" id="PF00361"/>
    </source>
</evidence>
<feature type="transmembrane region" description="Helical" evidence="16">
    <location>
        <begin position="237"/>
        <end position="255"/>
    </location>
</feature>
<keyword evidence="4 16" id="KW-0812">Transmembrane</keyword>
<evidence type="ECO:0000256" key="3">
    <source>
        <dbReference type="ARBA" id="ARBA00016792"/>
    </source>
</evidence>
<dbReference type="EC" id="7.1.1.-" evidence="16"/>
<proteinExistence type="inferred from homology"/>
<protein>
    <recommendedName>
        <fullName evidence="3 16">NAD(P)H-quinone oxidoreductase chain 4, chloroplastic</fullName>
        <ecNumber evidence="16">7.1.1.-</ecNumber>
    </recommendedName>
    <alternativeName>
        <fullName evidence="13 16">NAD(P)H dehydrogenase, chain 4</fullName>
    </alternativeName>
    <alternativeName>
        <fullName evidence="12 16">NADH-plastoquinone oxidoreductase chain 4</fullName>
    </alternativeName>
</protein>
<feature type="transmembrane region" description="Helical" evidence="16">
    <location>
        <begin position="365"/>
        <end position="387"/>
    </location>
</feature>
<dbReference type="InterPro" id="IPR022997">
    <property type="entry name" value="NADH_Q_OxRdtase_chain4"/>
</dbReference>
<dbReference type="GO" id="GO:0048039">
    <property type="term" value="F:ubiquinone binding"/>
    <property type="evidence" value="ECO:0007669"/>
    <property type="project" value="TreeGrafter"/>
</dbReference>
<keyword evidence="10 16" id="KW-0520">NAD</keyword>
<dbReference type="EMBL" id="KY993962">
    <property type="protein sequence ID" value="AUD57949.1"/>
    <property type="molecule type" value="Genomic_DNA"/>
</dbReference>
<evidence type="ECO:0000313" key="18">
    <source>
        <dbReference type="EMBL" id="AUD57949.1"/>
    </source>
</evidence>
<comment type="catalytic activity">
    <reaction evidence="14 16">
        <text>a plastoquinone + NADPH + (n+1) H(+)(in) = a plastoquinol + NADP(+) + n H(+)(out)</text>
        <dbReference type="Rhea" id="RHEA:42612"/>
        <dbReference type="Rhea" id="RHEA-COMP:9561"/>
        <dbReference type="Rhea" id="RHEA-COMP:9562"/>
        <dbReference type="ChEBI" id="CHEBI:15378"/>
        <dbReference type="ChEBI" id="CHEBI:17757"/>
        <dbReference type="ChEBI" id="CHEBI:57783"/>
        <dbReference type="ChEBI" id="CHEBI:58349"/>
        <dbReference type="ChEBI" id="CHEBI:62192"/>
    </reaction>
</comment>
<dbReference type="GO" id="GO:0003954">
    <property type="term" value="F:NADH dehydrogenase activity"/>
    <property type="evidence" value="ECO:0007669"/>
    <property type="project" value="TreeGrafter"/>
</dbReference>
<dbReference type="GO" id="GO:0042773">
    <property type="term" value="P:ATP synthesis coupled electron transport"/>
    <property type="evidence" value="ECO:0007669"/>
    <property type="project" value="InterPro"/>
</dbReference>
<comment type="subcellular location">
    <subcellularLocation>
        <location evidence="1 16">Plastid</location>
        <location evidence="1 16">Chloroplast thylakoid membrane</location>
        <topology evidence="1 16">Multi-pass membrane protein</topology>
    </subcellularLocation>
</comment>
<evidence type="ECO:0000256" key="9">
    <source>
        <dbReference type="ARBA" id="ARBA00022989"/>
    </source>
</evidence>
<keyword evidence="18" id="KW-0150">Chloroplast</keyword>
<keyword evidence="6 16" id="KW-0521">NADP</keyword>
<evidence type="ECO:0000256" key="14">
    <source>
        <dbReference type="ARBA" id="ARBA00047726"/>
    </source>
</evidence>
<keyword evidence="11 16" id="KW-0472">Membrane</keyword>
<feature type="transmembrane region" description="Helical" evidence="16">
    <location>
        <begin position="67"/>
        <end position="96"/>
    </location>
</feature>
<evidence type="ECO:0000256" key="5">
    <source>
        <dbReference type="ARBA" id="ARBA00022719"/>
    </source>
</evidence>
<keyword evidence="8 16" id="KW-1278">Translocase</keyword>
<keyword evidence="5 16" id="KW-0874">Quinone</keyword>
<accession>A0A2H4YC84</accession>
<keyword evidence="7 16" id="KW-0618">Plastoquinone</keyword>
<sequence>MVVFPIFAGCFIFFLPHKGNKVVRWYTMGICLLELLIMTYVFCYHFQLDDPLIQFEDDFKWINVFDFHWRLGIDGLSIGPILLTGFITTLATLAAWPVTRDSRLFHFLMLAMYSGQIGSFSSRDLLLFFMMWELELIPVYLLLSMWGGKKRLYSATKFILYTAGGSIFLLIGVLGMGLYGSNEPTLNFETVANQSYPLALEILLYFGFLIAFAVKLPIIPLHTWLPDTHGEAHYSTCMLLAGILLKMGAYGLIRINMEFLSHAHSIFSPWLVIVGTIQIVYAALTSLGQRNLKKRIAYSSVSHMGFIIIGIGSLTNTGLNGAILQLLSHGFIGAALFFLGGTSCDRIRLVYLDEMGGISIPMPKIFTMFSSFSMASLALPGMSGFVAESIVFLGIITSQKYLLMTKILITFVMALGIILTPIYLLSMLRQMFYGYKLFNLSNSFFVDSGPRELFVSICVFLPVLAIGIYPDLVISLSVDKVQEILSNYYYR</sequence>
<evidence type="ECO:0000256" key="13">
    <source>
        <dbReference type="ARBA" id="ARBA00032800"/>
    </source>
</evidence>
<evidence type="ECO:0000256" key="6">
    <source>
        <dbReference type="ARBA" id="ARBA00022857"/>
    </source>
</evidence>
<comment type="catalytic activity">
    <reaction evidence="15 16">
        <text>a plastoquinone + NADH + (n+1) H(+)(in) = a plastoquinol + NAD(+) + n H(+)(out)</text>
        <dbReference type="Rhea" id="RHEA:42608"/>
        <dbReference type="Rhea" id="RHEA-COMP:9561"/>
        <dbReference type="Rhea" id="RHEA-COMP:9562"/>
        <dbReference type="ChEBI" id="CHEBI:15378"/>
        <dbReference type="ChEBI" id="CHEBI:17757"/>
        <dbReference type="ChEBI" id="CHEBI:57540"/>
        <dbReference type="ChEBI" id="CHEBI:57945"/>
        <dbReference type="ChEBI" id="CHEBI:62192"/>
    </reaction>
</comment>
<evidence type="ECO:0000256" key="7">
    <source>
        <dbReference type="ARBA" id="ARBA00022957"/>
    </source>
</evidence>
<dbReference type="GO" id="GO:0009535">
    <property type="term" value="C:chloroplast thylakoid membrane"/>
    <property type="evidence" value="ECO:0007669"/>
    <property type="project" value="UniProtKB-SubCell"/>
</dbReference>
<keyword evidence="16" id="KW-0793">Thylakoid</keyword>
<geneLocation type="chloroplast" evidence="18"/>
<dbReference type="GO" id="GO:0008137">
    <property type="term" value="F:NADH dehydrogenase (ubiquinone) activity"/>
    <property type="evidence" value="ECO:0007669"/>
    <property type="project" value="InterPro"/>
</dbReference>
<evidence type="ECO:0000256" key="10">
    <source>
        <dbReference type="ARBA" id="ARBA00023027"/>
    </source>
</evidence>
<evidence type="ECO:0000256" key="8">
    <source>
        <dbReference type="ARBA" id="ARBA00022967"/>
    </source>
</evidence>
<feature type="transmembrane region" description="Helical" evidence="16">
    <location>
        <begin position="25"/>
        <end position="47"/>
    </location>
</feature>
<feature type="transmembrane region" description="Helical" evidence="16">
    <location>
        <begin position="267"/>
        <end position="284"/>
    </location>
</feature>
<organism evidence="18">
    <name type="scientific">Landoltia punctata</name>
    <name type="common">Dotted duckmeat</name>
    <name type="synonym">Spirodela oligorrhiza</name>
    <dbReference type="NCBI Taxonomy" id="50518"/>
    <lineage>
        <taxon>Eukaryota</taxon>
        <taxon>Viridiplantae</taxon>
        <taxon>Streptophyta</taxon>
        <taxon>Embryophyta</taxon>
        <taxon>Tracheophyta</taxon>
        <taxon>Spermatophyta</taxon>
        <taxon>Magnoliopsida</taxon>
        <taxon>Liliopsida</taxon>
        <taxon>Araceae</taxon>
        <taxon>Lemnoideae</taxon>
        <taxon>Landoltia</taxon>
    </lineage>
</organism>
<dbReference type="InterPro" id="IPR003918">
    <property type="entry name" value="NADH_UbQ_OxRdtase"/>
</dbReference>
<dbReference type="PRINTS" id="PR01437">
    <property type="entry name" value="NUOXDRDTASE4"/>
</dbReference>
<gene>
    <name evidence="16 18" type="primary">ndhD</name>
</gene>
<evidence type="ECO:0000256" key="1">
    <source>
        <dbReference type="ARBA" id="ARBA00004454"/>
    </source>
</evidence>
<dbReference type="GO" id="GO:0015990">
    <property type="term" value="P:electron transport coupled proton transport"/>
    <property type="evidence" value="ECO:0007669"/>
    <property type="project" value="TreeGrafter"/>
</dbReference>
<evidence type="ECO:0000256" key="11">
    <source>
        <dbReference type="ARBA" id="ARBA00023136"/>
    </source>
</evidence>
<dbReference type="GO" id="GO:0016655">
    <property type="term" value="F:oxidoreductase activity, acting on NAD(P)H, quinone or similar compound as acceptor"/>
    <property type="evidence" value="ECO:0007669"/>
    <property type="project" value="UniProtKB-UniRule"/>
</dbReference>
<dbReference type="PANTHER" id="PTHR43507:SF21">
    <property type="entry name" value="NAD(P)H-QUINONE OXIDOREDUCTASE CHAIN 4, CHLOROPLASTIC"/>
    <property type="match status" value="1"/>
</dbReference>
<feature type="transmembrane region" description="Helical" evidence="16">
    <location>
        <begin position="449"/>
        <end position="469"/>
    </location>
</feature>
<dbReference type="InterPro" id="IPR001750">
    <property type="entry name" value="ND/Mrp_TM"/>
</dbReference>
<dbReference type="InterPro" id="IPR010227">
    <property type="entry name" value="NADH_Q_OxRdtase_chainM/4"/>
</dbReference>
<dbReference type="HAMAP" id="MF_00491">
    <property type="entry name" value="NDH1_NuoM"/>
    <property type="match status" value="1"/>
</dbReference>
<dbReference type="Pfam" id="PF00361">
    <property type="entry name" value="Proton_antipo_M"/>
    <property type="match status" value="1"/>
</dbReference>
<feature type="transmembrane region" description="Helical" evidence="16">
    <location>
        <begin position="158"/>
        <end position="182"/>
    </location>
</feature>
<dbReference type="NCBIfam" id="TIGR01972">
    <property type="entry name" value="NDH_I_M"/>
    <property type="match status" value="1"/>
</dbReference>
<comment type="caution">
    <text evidence="16">Lacks conserved residue(s) required for the propagation of feature annotation.</text>
</comment>
<keyword evidence="18" id="KW-0934">Plastid</keyword>
<keyword evidence="9 16" id="KW-1133">Transmembrane helix</keyword>
<evidence type="ECO:0000256" key="2">
    <source>
        <dbReference type="ARBA" id="ARBA00009025"/>
    </source>
</evidence>
<evidence type="ECO:0000256" key="16">
    <source>
        <dbReference type="HAMAP-Rule" id="MF_00491"/>
    </source>
</evidence>
<evidence type="ECO:0000256" key="12">
    <source>
        <dbReference type="ARBA" id="ARBA00030440"/>
    </source>
</evidence>
<feature type="transmembrane region" description="Helical" evidence="16">
    <location>
        <begin position="407"/>
        <end position="428"/>
    </location>
</feature>
<feature type="transmembrane region" description="Helical" evidence="16">
    <location>
        <begin position="296"/>
        <end position="316"/>
    </location>
</feature>
<dbReference type="AlphaFoldDB" id="A0A2H4YC84"/>
<feature type="transmembrane region" description="Helical" evidence="16">
    <location>
        <begin position="202"/>
        <end position="225"/>
    </location>
</feature>
<feature type="transmembrane region" description="Helical" evidence="16">
    <location>
        <begin position="126"/>
        <end position="146"/>
    </location>
</feature>